<sequence length="144" mass="15914">MSVLDDAGHKLFSRLLTQVGTAIGQPVLCNQTAFVLDDDARLELVPLALQKASASVLFVFTLTGFSVADAATLAQLLHLNRDLLRDNALPACFTLDESGFHVQFQQRMRLDEVPVWALQCYIEDSLGRLRDLFVLAAIPANRMN</sequence>
<evidence type="ECO:0000313" key="2">
    <source>
        <dbReference type="Proteomes" id="UP001165267"/>
    </source>
</evidence>
<keyword evidence="2" id="KW-1185">Reference proteome</keyword>
<dbReference type="RefSeq" id="WP_257510750.1">
    <property type="nucleotide sequence ID" value="NZ_JANKHG010000014.1"/>
</dbReference>
<comment type="caution">
    <text evidence="1">The sequence shown here is derived from an EMBL/GenBank/DDBJ whole genome shotgun (WGS) entry which is preliminary data.</text>
</comment>
<proteinExistence type="predicted"/>
<organism evidence="1 2">
    <name type="scientific">Limnobacter parvus</name>
    <dbReference type="NCBI Taxonomy" id="2939690"/>
    <lineage>
        <taxon>Bacteria</taxon>
        <taxon>Pseudomonadati</taxon>
        <taxon>Pseudomonadota</taxon>
        <taxon>Betaproteobacteria</taxon>
        <taxon>Burkholderiales</taxon>
        <taxon>Burkholderiaceae</taxon>
        <taxon>Limnobacter</taxon>
    </lineage>
</organism>
<reference evidence="1" key="1">
    <citation type="submission" date="2022-07" db="EMBL/GenBank/DDBJ databases">
        <authorList>
            <person name="Xamxidin M."/>
        </authorList>
    </citation>
    <scope>NUCLEOTIDE SEQUENCE</scope>
    <source>
        <strain evidence="1">YS8-69</strain>
    </source>
</reference>
<gene>
    <name evidence="1" type="ORF">NSP04_02410</name>
</gene>
<accession>A0ABT1XDY9</accession>
<dbReference type="EMBL" id="JANKHG010000014">
    <property type="protein sequence ID" value="MCR2745497.1"/>
    <property type="molecule type" value="Genomic_DNA"/>
</dbReference>
<name>A0ABT1XDY9_9BURK</name>
<protein>
    <submittedName>
        <fullName evidence="1">Type III secretion system chaperone</fullName>
    </submittedName>
</protein>
<dbReference type="Proteomes" id="UP001165267">
    <property type="component" value="Unassembled WGS sequence"/>
</dbReference>
<evidence type="ECO:0000313" key="1">
    <source>
        <dbReference type="EMBL" id="MCR2745497.1"/>
    </source>
</evidence>